<dbReference type="GO" id="GO:0003964">
    <property type="term" value="F:RNA-directed DNA polymerase activity"/>
    <property type="evidence" value="ECO:0007669"/>
    <property type="project" value="UniProtKB-KW"/>
</dbReference>
<dbReference type="Proteomes" id="UP000650533">
    <property type="component" value="Chromosome 7"/>
</dbReference>
<dbReference type="InterPro" id="IPR023779">
    <property type="entry name" value="Chromodomain_CS"/>
</dbReference>
<keyword evidence="13" id="KW-0695">RNA-directed DNA polymerase</keyword>
<dbReference type="InterPro" id="IPR056924">
    <property type="entry name" value="SH3_Tf2-1"/>
</dbReference>
<dbReference type="Gene3D" id="1.10.340.70">
    <property type="match status" value="1"/>
</dbReference>
<dbReference type="InterPro" id="IPR023780">
    <property type="entry name" value="Chromo_domain"/>
</dbReference>
<dbReference type="PANTHER" id="PTHR37984">
    <property type="entry name" value="PROTEIN CBG26694"/>
    <property type="match status" value="1"/>
</dbReference>
<dbReference type="KEGG" id="rsx:RhiXN_06196"/>
<keyword evidence="17" id="KW-0539">Nucleus</keyword>
<sequence>MGAILSQQGKDNRLHPVAYMSKSFSSAEANYDTHDKELLAIIKALEEWRIFLEATDKPIQVFTDHQNLEYWMQARTFNCRHAHWRIFLSDFNFEIHYCPGKQSGKPDALSRRSDYVDAPTEPEIMLPSEVFANTSEEELEIVTSIRDKLREDPSLEPIIRFLMEDADNAPPSICKAYKDYDWEEDLLWYCGKLVVPDSEELKDQLLKEFHDSPLAGHPGQQRTLELLSRNYWWPGMKSSAKEWVECCPICQSNRCAHNPVIALKPLEVPPFPFHTISYDFITGFPRSDGHDAILVLAKGLANLFVTHVWKLHGLPVKTVSDWGTTFTGKFLRALYQQLGIQPSFSLAYHPKSDGQTKRVNQFIEFYLQSYIAADHSDWVKWLPLAEYAYNNAKHAATGKTPFELVYGRNPVMSPSTVPANIPEADLVADTLAREWKEAELALRMTKERMAGTKGVIPEYSVGEKVWLDGKNVELRTNSNKLDPKRLGPFEVTEKISSHAYCLKLPETLKIHDVFYVGLLSKTHESASQPFPDRPPPETIEGEEEYEVEQILDSKRLQGKWVYLIKWKGYGPEDNSWEPKDLLKHSQEEIQRFNKSQLKKACDSAKSL</sequence>
<gene>
    <name evidence="20" type="ORF">RhiXN_06196</name>
</gene>
<dbReference type="AlphaFoldDB" id="A0A8H8SY44"/>
<keyword evidence="11" id="KW-0694">RNA-binding</keyword>
<dbReference type="SUPFAM" id="SSF53098">
    <property type="entry name" value="Ribonuclease H-like"/>
    <property type="match status" value="1"/>
</dbReference>
<evidence type="ECO:0000256" key="14">
    <source>
        <dbReference type="ARBA" id="ARBA00022932"/>
    </source>
</evidence>
<evidence type="ECO:0000313" key="21">
    <source>
        <dbReference type="Proteomes" id="UP000650533"/>
    </source>
</evidence>
<dbReference type="Pfam" id="PF00385">
    <property type="entry name" value="Chromo"/>
    <property type="match status" value="1"/>
</dbReference>
<dbReference type="InterPro" id="IPR050951">
    <property type="entry name" value="Retrovirus_Pol_polyprotein"/>
</dbReference>
<reference evidence="20" key="1">
    <citation type="submission" date="2020-05" db="EMBL/GenBank/DDBJ databases">
        <title>Evolutionary and genomic comparisons of hybrid uninucleate and nonhybrid Rhizoctonia fungi.</title>
        <authorList>
            <person name="Li C."/>
            <person name="Chen X."/>
        </authorList>
    </citation>
    <scope>NUCLEOTIDE SEQUENCE</scope>
    <source>
        <strain evidence="20">AG-1 IA</strain>
    </source>
</reference>
<dbReference type="InterPro" id="IPR041373">
    <property type="entry name" value="RT_RNaseH"/>
</dbReference>
<dbReference type="GO" id="GO:0006508">
    <property type="term" value="P:proteolysis"/>
    <property type="evidence" value="ECO:0007669"/>
    <property type="project" value="UniProtKB-KW"/>
</dbReference>
<evidence type="ECO:0000256" key="17">
    <source>
        <dbReference type="ARBA" id="ARBA00023242"/>
    </source>
</evidence>
<dbReference type="InterPro" id="IPR000953">
    <property type="entry name" value="Chromo/chromo_shadow_dom"/>
</dbReference>
<evidence type="ECO:0000256" key="4">
    <source>
        <dbReference type="ARBA" id="ARBA00022695"/>
    </source>
</evidence>
<evidence type="ECO:0000313" key="20">
    <source>
        <dbReference type="EMBL" id="QRW21207.1"/>
    </source>
</evidence>
<dbReference type="Pfam" id="PF17917">
    <property type="entry name" value="RT_RNaseH"/>
    <property type="match status" value="1"/>
</dbReference>
<dbReference type="CDD" id="cd09274">
    <property type="entry name" value="RNase_HI_RT_Ty3"/>
    <property type="match status" value="1"/>
</dbReference>
<evidence type="ECO:0000256" key="16">
    <source>
        <dbReference type="ARBA" id="ARBA00023172"/>
    </source>
</evidence>
<evidence type="ECO:0000256" key="7">
    <source>
        <dbReference type="ARBA" id="ARBA00022750"/>
    </source>
</evidence>
<dbReference type="PANTHER" id="PTHR37984:SF5">
    <property type="entry name" value="PROTEIN NYNRIN-LIKE"/>
    <property type="match status" value="1"/>
</dbReference>
<keyword evidence="9" id="KW-0378">Hydrolase</keyword>
<keyword evidence="8" id="KW-0255">Endonuclease</keyword>
<dbReference type="Gene3D" id="2.40.50.40">
    <property type="match status" value="1"/>
</dbReference>
<evidence type="ECO:0000256" key="8">
    <source>
        <dbReference type="ARBA" id="ARBA00022759"/>
    </source>
</evidence>
<dbReference type="PROSITE" id="PS50994">
    <property type="entry name" value="INTEGRASE"/>
    <property type="match status" value="1"/>
</dbReference>
<dbReference type="InterPro" id="IPR036397">
    <property type="entry name" value="RNaseH_sf"/>
</dbReference>
<dbReference type="GO" id="GO:0006310">
    <property type="term" value="P:DNA recombination"/>
    <property type="evidence" value="ECO:0007669"/>
    <property type="project" value="UniProtKB-KW"/>
</dbReference>
<evidence type="ECO:0000256" key="15">
    <source>
        <dbReference type="ARBA" id="ARBA00023125"/>
    </source>
</evidence>
<dbReference type="InterPro" id="IPR016197">
    <property type="entry name" value="Chromo-like_dom_sf"/>
</dbReference>
<evidence type="ECO:0000256" key="1">
    <source>
        <dbReference type="ARBA" id="ARBA00004123"/>
    </source>
</evidence>
<dbReference type="SMART" id="SM00298">
    <property type="entry name" value="CHROMO"/>
    <property type="match status" value="1"/>
</dbReference>
<evidence type="ECO:0000256" key="12">
    <source>
        <dbReference type="ARBA" id="ARBA00022908"/>
    </source>
</evidence>
<dbReference type="GO" id="GO:0003887">
    <property type="term" value="F:DNA-directed DNA polymerase activity"/>
    <property type="evidence" value="ECO:0007669"/>
    <property type="project" value="UniProtKB-KW"/>
</dbReference>
<dbReference type="GO" id="GO:0015074">
    <property type="term" value="P:DNA integration"/>
    <property type="evidence" value="ECO:0007669"/>
    <property type="project" value="UniProtKB-KW"/>
</dbReference>
<dbReference type="SUPFAM" id="SSF56672">
    <property type="entry name" value="DNA/RNA polymerases"/>
    <property type="match status" value="1"/>
</dbReference>
<evidence type="ECO:0000256" key="13">
    <source>
        <dbReference type="ARBA" id="ARBA00022918"/>
    </source>
</evidence>
<feature type="domain" description="Chromo" evidence="18">
    <location>
        <begin position="545"/>
        <end position="604"/>
    </location>
</feature>
<dbReference type="GO" id="GO:0004519">
    <property type="term" value="F:endonuclease activity"/>
    <property type="evidence" value="ECO:0007669"/>
    <property type="project" value="UniProtKB-KW"/>
</dbReference>
<dbReference type="InterPro" id="IPR012337">
    <property type="entry name" value="RNaseH-like_sf"/>
</dbReference>
<evidence type="ECO:0000256" key="11">
    <source>
        <dbReference type="ARBA" id="ARBA00022884"/>
    </source>
</evidence>
<keyword evidence="12" id="KW-0229">DNA integration</keyword>
<dbReference type="EMBL" id="CP059664">
    <property type="protein sequence ID" value="QRW21207.1"/>
    <property type="molecule type" value="Genomic_DNA"/>
</dbReference>
<dbReference type="FunFam" id="1.10.340.70:FF:000001">
    <property type="entry name" value="Retrovirus-related Pol polyprotein from transposon gypsy-like Protein"/>
    <property type="match status" value="1"/>
</dbReference>
<dbReference type="GO" id="GO:0046872">
    <property type="term" value="F:metal ion binding"/>
    <property type="evidence" value="ECO:0007669"/>
    <property type="project" value="UniProtKB-KW"/>
</dbReference>
<dbReference type="GO" id="GO:0003723">
    <property type="term" value="F:RNA binding"/>
    <property type="evidence" value="ECO:0007669"/>
    <property type="project" value="UniProtKB-KW"/>
</dbReference>
<comment type="subcellular location">
    <subcellularLocation>
        <location evidence="1">Nucleus</location>
    </subcellularLocation>
</comment>
<proteinExistence type="predicted"/>
<protein>
    <submittedName>
        <fullName evidence="20">Retrotransposable element Tf2 protein</fullName>
    </submittedName>
</protein>
<dbReference type="SUPFAM" id="SSF54160">
    <property type="entry name" value="Chromo domain-like"/>
    <property type="match status" value="1"/>
</dbReference>
<dbReference type="InterPro" id="IPR041588">
    <property type="entry name" value="Integrase_H2C2"/>
</dbReference>
<keyword evidence="14" id="KW-0239">DNA-directed DNA polymerase</keyword>
<keyword evidence="6" id="KW-0479">Metal-binding</keyword>
<organism evidence="20 21">
    <name type="scientific">Rhizoctonia solani</name>
    <dbReference type="NCBI Taxonomy" id="456999"/>
    <lineage>
        <taxon>Eukaryota</taxon>
        <taxon>Fungi</taxon>
        <taxon>Dikarya</taxon>
        <taxon>Basidiomycota</taxon>
        <taxon>Agaricomycotina</taxon>
        <taxon>Agaricomycetes</taxon>
        <taxon>Cantharellales</taxon>
        <taxon>Ceratobasidiaceae</taxon>
        <taxon>Rhizoctonia</taxon>
    </lineage>
</organism>
<evidence type="ECO:0000256" key="10">
    <source>
        <dbReference type="ARBA" id="ARBA00022842"/>
    </source>
</evidence>
<evidence type="ECO:0000259" key="18">
    <source>
        <dbReference type="PROSITE" id="PS50013"/>
    </source>
</evidence>
<keyword evidence="3" id="KW-0808">Transferase</keyword>
<keyword evidence="10" id="KW-0460">Magnesium</keyword>
<dbReference type="Pfam" id="PF17921">
    <property type="entry name" value="Integrase_H2C2"/>
    <property type="match status" value="1"/>
</dbReference>
<dbReference type="GO" id="GO:0003677">
    <property type="term" value="F:DNA binding"/>
    <property type="evidence" value="ECO:0007669"/>
    <property type="project" value="UniProtKB-KW"/>
</dbReference>
<evidence type="ECO:0000256" key="2">
    <source>
        <dbReference type="ARBA" id="ARBA00022670"/>
    </source>
</evidence>
<accession>A0A8H8SY44</accession>
<keyword evidence="16" id="KW-0233">DNA recombination</keyword>
<dbReference type="GO" id="GO:0006338">
    <property type="term" value="P:chromatin remodeling"/>
    <property type="evidence" value="ECO:0007669"/>
    <property type="project" value="UniProtKB-ARBA"/>
</dbReference>
<keyword evidence="4" id="KW-0548">Nucleotidyltransferase</keyword>
<dbReference type="PROSITE" id="PS00598">
    <property type="entry name" value="CHROMO_1"/>
    <property type="match status" value="1"/>
</dbReference>
<keyword evidence="7" id="KW-0064">Aspartyl protease</keyword>
<feature type="domain" description="Integrase catalytic" evidence="19">
    <location>
        <begin position="291"/>
        <end position="409"/>
    </location>
</feature>
<keyword evidence="2" id="KW-0645">Protease</keyword>
<dbReference type="Pfam" id="PF24626">
    <property type="entry name" value="SH3_Tf2-1"/>
    <property type="match status" value="1"/>
</dbReference>
<evidence type="ECO:0000256" key="6">
    <source>
        <dbReference type="ARBA" id="ARBA00022723"/>
    </source>
</evidence>
<evidence type="ECO:0000259" key="19">
    <source>
        <dbReference type="PROSITE" id="PS50994"/>
    </source>
</evidence>
<dbReference type="GeneID" id="67028475"/>
<dbReference type="GO" id="GO:0005634">
    <property type="term" value="C:nucleus"/>
    <property type="evidence" value="ECO:0007669"/>
    <property type="project" value="UniProtKB-SubCell"/>
</dbReference>
<dbReference type="InterPro" id="IPR043502">
    <property type="entry name" value="DNA/RNA_pol_sf"/>
</dbReference>
<dbReference type="RefSeq" id="XP_043181444.1">
    <property type="nucleotide sequence ID" value="XM_043326012.1"/>
</dbReference>
<dbReference type="Gene3D" id="3.30.420.10">
    <property type="entry name" value="Ribonuclease H-like superfamily/Ribonuclease H"/>
    <property type="match status" value="1"/>
</dbReference>
<evidence type="ECO:0000256" key="9">
    <source>
        <dbReference type="ARBA" id="ARBA00022801"/>
    </source>
</evidence>
<evidence type="ECO:0000256" key="3">
    <source>
        <dbReference type="ARBA" id="ARBA00022679"/>
    </source>
</evidence>
<dbReference type="InterPro" id="IPR001584">
    <property type="entry name" value="Integrase_cat-core"/>
</dbReference>
<keyword evidence="15" id="KW-0238">DNA-binding</keyword>
<name>A0A8H8SY44_9AGAM</name>
<keyword evidence="5" id="KW-0540">Nuclease</keyword>
<dbReference type="PROSITE" id="PS50013">
    <property type="entry name" value="CHROMO_2"/>
    <property type="match status" value="1"/>
</dbReference>
<evidence type="ECO:0000256" key="5">
    <source>
        <dbReference type="ARBA" id="ARBA00022722"/>
    </source>
</evidence>
<dbReference type="GO" id="GO:0004190">
    <property type="term" value="F:aspartic-type endopeptidase activity"/>
    <property type="evidence" value="ECO:0007669"/>
    <property type="project" value="UniProtKB-KW"/>
</dbReference>